<accession>A0AA37WG35</accession>
<protein>
    <recommendedName>
        <fullName evidence="1">UspA domain-containing protein</fullName>
    </recommendedName>
</protein>
<dbReference type="Gene3D" id="3.40.50.620">
    <property type="entry name" value="HUPs"/>
    <property type="match status" value="1"/>
</dbReference>
<keyword evidence="3" id="KW-1185">Reference proteome</keyword>
<proteinExistence type="predicted"/>
<dbReference type="InterPro" id="IPR006016">
    <property type="entry name" value="UspA"/>
</dbReference>
<dbReference type="RefSeq" id="WP_235291893.1">
    <property type="nucleotide sequence ID" value="NZ_BSOH01000027.1"/>
</dbReference>
<dbReference type="Proteomes" id="UP001156666">
    <property type="component" value="Unassembled WGS sequence"/>
</dbReference>
<evidence type="ECO:0000259" key="1">
    <source>
        <dbReference type="Pfam" id="PF00582"/>
    </source>
</evidence>
<dbReference type="Pfam" id="PF00582">
    <property type="entry name" value="Usp"/>
    <property type="match status" value="1"/>
</dbReference>
<organism evidence="2 3">
    <name type="scientific">Portibacter lacus</name>
    <dbReference type="NCBI Taxonomy" id="1099794"/>
    <lineage>
        <taxon>Bacteria</taxon>
        <taxon>Pseudomonadati</taxon>
        <taxon>Bacteroidota</taxon>
        <taxon>Saprospiria</taxon>
        <taxon>Saprospirales</taxon>
        <taxon>Haliscomenobacteraceae</taxon>
        <taxon>Portibacter</taxon>
    </lineage>
</organism>
<reference evidence="2" key="2">
    <citation type="submission" date="2023-01" db="EMBL/GenBank/DDBJ databases">
        <title>Draft genome sequence of Portibacter lacus strain NBRC 108769.</title>
        <authorList>
            <person name="Sun Q."/>
            <person name="Mori K."/>
        </authorList>
    </citation>
    <scope>NUCLEOTIDE SEQUENCE</scope>
    <source>
        <strain evidence="2">NBRC 108769</strain>
    </source>
</reference>
<dbReference type="InterPro" id="IPR014729">
    <property type="entry name" value="Rossmann-like_a/b/a_fold"/>
</dbReference>
<dbReference type="EMBL" id="BSOH01000027">
    <property type="protein sequence ID" value="GLR19408.1"/>
    <property type="molecule type" value="Genomic_DNA"/>
</dbReference>
<gene>
    <name evidence="2" type="ORF">GCM10007940_40240</name>
</gene>
<evidence type="ECO:0000313" key="2">
    <source>
        <dbReference type="EMBL" id="GLR19408.1"/>
    </source>
</evidence>
<comment type="caution">
    <text evidence="2">The sequence shown here is derived from an EMBL/GenBank/DDBJ whole genome shotgun (WGS) entry which is preliminary data.</text>
</comment>
<evidence type="ECO:0000313" key="3">
    <source>
        <dbReference type="Proteomes" id="UP001156666"/>
    </source>
</evidence>
<dbReference type="SUPFAM" id="SSF52402">
    <property type="entry name" value="Adenine nucleotide alpha hydrolases-like"/>
    <property type="match status" value="1"/>
</dbReference>
<reference evidence="2" key="1">
    <citation type="journal article" date="2014" name="Int. J. Syst. Evol. Microbiol.">
        <title>Complete genome sequence of Corynebacterium casei LMG S-19264T (=DSM 44701T), isolated from a smear-ripened cheese.</title>
        <authorList>
            <consortium name="US DOE Joint Genome Institute (JGI-PGF)"/>
            <person name="Walter F."/>
            <person name="Albersmeier A."/>
            <person name="Kalinowski J."/>
            <person name="Ruckert C."/>
        </authorList>
    </citation>
    <scope>NUCLEOTIDE SEQUENCE</scope>
    <source>
        <strain evidence="2">NBRC 108769</strain>
    </source>
</reference>
<name>A0AA37WG35_9BACT</name>
<dbReference type="CDD" id="cd00293">
    <property type="entry name" value="USP-like"/>
    <property type="match status" value="1"/>
</dbReference>
<dbReference type="AlphaFoldDB" id="A0AA37WG35"/>
<feature type="domain" description="UspA" evidence="1">
    <location>
        <begin position="7"/>
        <end position="135"/>
    </location>
</feature>
<sequence length="265" mass="30308">MKNKKYKIAVFTDLKKSASETIKSTLKLAKIINGDIEVFNVKSLVEIIKRDNQLTAVRSLKDQHILTRQKLIKLIEPINEESNIDVKFSFAFGNVKKELASFIDQNQPDIIVLGKRRPKLINFIGDSITDFVLQKHPGLIMIADQKNTLKDSNELTLGLLNSRKESFSSELVENLMEKTEMPLRSFKVLQHEEDLRESNPLNTKKAIEYVFEQNDQAVNSISNYLSRSKVNLLFVKRNDAEKNKSNDNSRVKKLIAKSDVSILFA</sequence>